<dbReference type="SUPFAM" id="SSF55781">
    <property type="entry name" value="GAF domain-like"/>
    <property type="match status" value="1"/>
</dbReference>
<reference evidence="1 2" key="1">
    <citation type="submission" date="2018-05" db="EMBL/GenBank/DDBJ databases">
        <title>Genomic Encyclopedia of Type Strains, Phase IV (KMG-V): Genome sequencing to study the core and pangenomes of soil and plant-associated prokaryotes.</title>
        <authorList>
            <person name="Whitman W."/>
        </authorList>
    </citation>
    <scope>NUCLEOTIDE SEQUENCE [LARGE SCALE GENOMIC DNA]</scope>
    <source>
        <strain evidence="1 2">SCZa-39</strain>
    </source>
</reference>
<protein>
    <submittedName>
        <fullName evidence="1">Uncharacterized protein</fullName>
    </submittedName>
</protein>
<evidence type="ECO:0000313" key="2">
    <source>
        <dbReference type="Proteomes" id="UP000245712"/>
    </source>
</evidence>
<proteinExistence type="predicted"/>
<organism evidence="1 2">
    <name type="scientific">Paraburkholderia unamae</name>
    <dbReference type="NCBI Taxonomy" id="219649"/>
    <lineage>
        <taxon>Bacteria</taxon>
        <taxon>Pseudomonadati</taxon>
        <taxon>Pseudomonadota</taxon>
        <taxon>Betaproteobacteria</taxon>
        <taxon>Burkholderiales</taxon>
        <taxon>Burkholderiaceae</taxon>
        <taxon>Paraburkholderia</taxon>
    </lineage>
</organism>
<comment type="caution">
    <text evidence="1">The sequence shown here is derived from an EMBL/GenBank/DDBJ whole genome shotgun (WGS) entry which is preliminary data.</text>
</comment>
<dbReference type="EMBL" id="QEOB01000011">
    <property type="protein sequence ID" value="PVX81373.1"/>
    <property type="molecule type" value="Genomic_DNA"/>
</dbReference>
<keyword evidence="2" id="KW-1185">Reference proteome</keyword>
<dbReference type="Proteomes" id="UP000245712">
    <property type="component" value="Unassembled WGS sequence"/>
</dbReference>
<sequence length="553" mass="60285">MTGFDALSGANAVDNYGSLLPGKASILGRAAFTEQVGAAHEQGWYANIGESAPELSAVAVALDFGGDLHGLSIGGPTERIRERLREHVATLIKAKEQILLTWQKSEAGWAAALSCWRRLYFGAMTKRAVAVMLSPERRGRDVRSPRADCARLCRLCRLIRGRDMPLSVKEPIRAQDISAVDELKAGRVFLLTGHTPPVGEPERIVIKGEAVSQNKAVAFAKIRHGGITARLVDPGAELVLLSGEEKMALTRFTDRYRELIRQCSTAPGVAGNDTGRVLAALDAALRNSSYQWGKMRLQSLTTLEYALAQRANGHKTPLQRFIGALKGPDGLEKMGKIVAADSFIGNTDRIHPGFDPSGLRRPQTRSWLKSGKSDPKAAPDLKLGMKTFVNLGNIIVVAGDQKDRRFEASLLDYLDPASPYGDVDQDVDETYAMFCLADEAKRVAFVNDIIEDFETVLSPGRKRFDFGHTVLGGNAAARLEAGLLDGCRAILKHYEGRVMPTRPSANLQRRLNLLRRTLNLPVHDVNPVQGAAAPQQTLIGAHRFGLRIGVHRA</sequence>
<name>A0ABX5KLQ4_9BURK</name>
<accession>A0ABX5KLQ4</accession>
<dbReference type="Gene3D" id="3.30.450.40">
    <property type="match status" value="1"/>
</dbReference>
<gene>
    <name evidence="1" type="ORF">C7402_111275</name>
</gene>
<evidence type="ECO:0000313" key="1">
    <source>
        <dbReference type="EMBL" id="PVX81373.1"/>
    </source>
</evidence>
<dbReference type="RefSeq" id="WP_133254539.1">
    <property type="nucleotide sequence ID" value="NZ_QEOB01000011.1"/>
</dbReference>
<dbReference type="InterPro" id="IPR029016">
    <property type="entry name" value="GAF-like_dom_sf"/>
</dbReference>